<name>A0A2H3HM30_FUSOX</name>
<dbReference type="SUPFAM" id="SSF52096">
    <property type="entry name" value="ClpP/crotonase"/>
    <property type="match status" value="1"/>
</dbReference>
<evidence type="ECO:0000256" key="1">
    <source>
        <dbReference type="ARBA" id="ARBA00005254"/>
    </source>
</evidence>
<comment type="similarity">
    <text evidence="1">Belongs to the enoyl-CoA hydratase/isomerase family.</text>
</comment>
<dbReference type="Gene3D" id="3.90.226.10">
    <property type="entry name" value="2-enoyl-CoA Hydratase, Chain A, domain 1"/>
    <property type="match status" value="1"/>
</dbReference>
<reference evidence="2 3" key="1">
    <citation type="journal article" date="2016" name="Environ. Microbiol.">
        <title>Effector profiles distinguish formae speciales of Fusarium oxysporum.</title>
        <authorList>
            <person name="van Dam P."/>
            <person name="Fokkens L."/>
            <person name="Schmidt S.M."/>
            <person name="Linmans J.H."/>
            <person name="Kistler H.C."/>
            <person name="Ma L.J."/>
            <person name="Rep M."/>
        </authorList>
    </citation>
    <scope>NUCLEOTIDE SEQUENCE [LARGE SCALE GENOMIC DNA]</scope>
    <source>
        <strain evidence="2 3">Forc016</strain>
    </source>
</reference>
<dbReference type="Pfam" id="PF00378">
    <property type="entry name" value="ECH_1"/>
    <property type="match status" value="1"/>
</dbReference>
<dbReference type="InterPro" id="IPR029045">
    <property type="entry name" value="ClpP/crotonase-like_dom_sf"/>
</dbReference>
<dbReference type="EMBL" id="MABQ02000004">
    <property type="protein sequence ID" value="PCD38713.1"/>
    <property type="molecule type" value="Genomic_DNA"/>
</dbReference>
<comment type="caution">
    <text evidence="2">The sequence shown here is derived from an EMBL/GenBank/DDBJ whole genome shotgun (WGS) entry which is preliminary data.</text>
</comment>
<evidence type="ECO:0000313" key="3">
    <source>
        <dbReference type="Proteomes" id="UP000219602"/>
    </source>
</evidence>
<dbReference type="PANTHER" id="PTHR43802:SF1">
    <property type="entry name" value="IP11341P-RELATED"/>
    <property type="match status" value="1"/>
</dbReference>
<dbReference type="AlphaFoldDB" id="A0A2H3HM30"/>
<dbReference type="NCBIfam" id="NF006108">
    <property type="entry name" value="PRK08259.1"/>
    <property type="match status" value="1"/>
</dbReference>
<reference evidence="2 3" key="2">
    <citation type="journal article" date="2017" name="Sci. Rep.">
        <title>A mobile pathogenicity chromosome in Fusarium oxysporum for infection of multiple cucurbit species.</title>
        <authorList>
            <person name="van Dam P."/>
            <person name="Fokkens L."/>
            <person name="Ayukawa Y."/>
            <person name="van der Gragt M."/>
            <person name="Ter Horst A."/>
            <person name="Brankovics B."/>
            <person name="Houterman P.M."/>
            <person name="Arie T."/>
            <person name="Rep M."/>
        </authorList>
    </citation>
    <scope>NUCLEOTIDE SEQUENCE [LARGE SCALE GENOMIC DNA]</scope>
    <source>
        <strain evidence="2 3">Forc016</strain>
    </source>
</reference>
<evidence type="ECO:0008006" key="4">
    <source>
        <dbReference type="Google" id="ProtNLM"/>
    </source>
</evidence>
<dbReference type="STRING" id="327505.A0A2H3HM30"/>
<gene>
    <name evidence="2" type="ORF">AU210_007178</name>
</gene>
<dbReference type="PANTHER" id="PTHR43802">
    <property type="entry name" value="ENOYL-COA HYDRATASE"/>
    <property type="match status" value="1"/>
</dbReference>
<protein>
    <recommendedName>
        <fullName evidence="4">Enoyl-CoA hydratase</fullName>
    </recommendedName>
</protein>
<evidence type="ECO:0000313" key="2">
    <source>
        <dbReference type="EMBL" id="PCD38713.1"/>
    </source>
</evidence>
<accession>A0A2H3HM30</accession>
<dbReference type="InterPro" id="IPR001753">
    <property type="entry name" value="Enoyl-CoA_hydra/iso"/>
</dbReference>
<dbReference type="CDD" id="cd06558">
    <property type="entry name" value="crotonase-like"/>
    <property type="match status" value="1"/>
</dbReference>
<dbReference type="Proteomes" id="UP000219602">
    <property type="component" value="Chromosome 5"/>
</dbReference>
<sequence length="281" mass="30319">MSSTSKETEQVLVTTTPEGITTIALNRPHRRNAIDGPTAQKLWLAILAYENDPTQKVCVFHGNGGTFCAGFDLIEFSKLANRSKDSQYNGPNIADRVSGRNLGPCGPTRFMIKKPVICAVTGYAVAGGLELSLLGDIRVAEEDSVFGLFSRRFGVPMIDSGSIRLPSIVGLGRALDIVLTGRPVPAQEALSMGLANRVVPKGKAFEEAMNVAKELVKYPQGCLNADRYSCYYASWDSKSFEDALSQEFDSGIKVIESESINGASRFSSGEGRHGAFNKSKL</sequence>
<proteinExistence type="inferred from homology"/>
<organism evidence="2 3">
    <name type="scientific">Fusarium oxysporum f. sp. radicis-cucumerinum</name>
    <dbReference type="NCBI Taxonomy" id="327505"/>
    <lineage>
        <taxon>Eukaryota</taxon>
        <taxon>Fungi</taxon>
        <taxon>Dikarya</taxon>
        <taxon>Ascomycota</taxon>
        <taxon>Pezizomycotina</taxon>
        <taxon>Sordariomycetes</taxon>
        <taxon>Hypocreomycetidae</taxon>
        <taxon>Hypocreales</taxon>
        <taxon>Nectriaceae</taxon>
        <taxon>Fusarium</taxon>
        <taxon>Fusarium oxysporum species complex</taxon>
    </lineage>
</organism>
<dbReference type="Gene3D" id="1.10.287.2460">
    <property type="match status" value="1"/>
</dbReference>